<proteinExistence type="inferred from homology"/>
<evidence type="ECO:0000256" key="13">
    <source>
        <dbReference type="ARBA" id="ARBA00023209"/>
    </source>
</evidence>
<keyword evidence="7" id="KW-0444">Lipid biosynthesis</keyword>
<keyword evidence="9 18" id="KW-0812">Transmembrane</keyword>
<evidence type="ECO:0000256" key="14">
    <source>
        <dbReference type="ARBA" id="ARBA00023264"/>
    </source>
</evidence>
<dbReference type="EMBL" id="QJKH01000010">
    <property type="protein sequence ID" value="PXX77468.1"/>
    <property type="molecule type" value="Genomic_DNA"/>
</dbReference>
<keyword evidence="11" id="KW-0443">Lipid metabolism</keyword>
<dbReference type="Proteomes" id="UP000247612">
    <property type="component" value="Unassembled WGS sequence"/>
</dbReference>
<dbReference type="PANTHER" id="PTHR14269:SF62">
    <property type="entry name" value="CDP-DIACYLGLYCEROL--GLYCEROL-3-PHOSPHATE 3-PHOSPHATIDYLTRANSFERASE 1, CHLOROPLASTIC"/>
    <property type="match status" value="1"/>
</dbReference>
<evidence type="ECO:0000256" key="17">
    <source>
        <dbReference type="RuleBase" id="RU003750"/>
    </source>
</evidence>
<protein>
    <recommendedName>
        <fullName evidence="6 16">CDP-diacylglycerol--glycerol-3-phosphate 3-phosphatidyltransferase</fullName>
        <ecNumber evidence="5 16">2.7.8.5</ecNumber>
    </recommendedName>
</protein>
<keyword evidence="14" id="KW-1208">Phospholipid metabolism</keyword>
<accession>A0A318KLC6</accession>
<dbReference type="PIRSF" id="PIRSF000847">
    <property type="entry name" value="Phos_ph_gly_syn"/>
    <property type="match status" value="1"/>
</dbReference>
<keyword evidence="12 18" id="KW-0472">Membrane</keyword>
<reference evidence="19 20" key="1">
    <citation type="submission" date="2018-05" db="EMBL/GenBank/DDBJ databases">
        <title>Genomic Encyclopedia of Type Strains, Phase IV (KMG-IV): sequencing the most valuable type-strain genomes for metagenomic binning, comparative biology and taxonomic classification.</title>
        <authorList>
            <person name="Goeker M."/>
        </authorList>
    </citation>
    <scope>NUCLEOTIDE SEQUENCE [LARGE SCALE GENOMIC DNA]</scope>
    <source>
        <strain evidence="19 20">JC118</strain>
    </source>
</reference>
<comment type="catalytic activity">
    <reaction evidence="15">
        <text>a CDP-1,2-diacyl-sn-glycerol + sn-glycerol 3-phosphate = a 1,2-diacyl-sn-glycero-3-phospho-(1'-sn-glycero-3'-phosphate) + CMP + H(+)</text>
        <dbReference type="Rhea" id="RHEA:12593"/>
        <dbReference type="ChEBI" id="CHEBI:15378"/>
        <dbReference type="ChEBI" id="CHEBI:57597"/>
        <dbReference type="ChEBI" id="CHEBI:58332"/>
        <dbReference type="ChEBI" id="CHEBI:60110"/>
        <dbReference type="ChEBI" id="CHEBI:60377"/>
        <dbReference type="EC" id="2.7.8.5"/>
    </reaction>
</comment>
<evidence type="ECO:0000256" key="10">
    <source>
        <dbReference type="ARBA" id="ARBA00022989"/>
    </source>
</evidence>
<dbReference type="NCBIfam" id="TIGR00560">
    <property type="entry name" value="pgsA"/>
    <property type="match status" value="1"/>
</dbReference>
<comment type="similarity">
    <text evidence="4 17">Belongs to the CDP-alcohol phosphatidyltransferase class-I family.</text>
</comment>
<keyword evidence="8 17" id="KW-0808">Transferase</keyword>
<name>A0A318KLC6_9FIRM</name>
<dbReference type="RefSeq" id="WP_022937603.1">
    <property type="nucleotide sequence ID" value="NZ_CABKRQ010000003.1"/>
</dbReference>
<evidence type="ECO:0000256" key="16">
    <source>
        <dbReference type="NCBIfam" id="TIGR00560"/>
    </source>
</evidence>
<dbReference type="GO" id="GO:0008444">
    <property type="term" value="F:CDP-diacylglycerol-glycerol-3-phosphate 3-phosphatidyltransferase activity"/>
    <property type="evidence" value="ECO:0007669"/>
    <property type="project" value="UniProtKB-UniRule"/>
</dbReference>
<evidence type="ECO:0000256" key="15">
    <source>
        <dbReference type="ARBA" id="ARBA00048586"/>
    </source>
</evidence>
<evidence type="ECO:0000256" key="4">
    <source>
        <dbReference type="ARBA" id="ARBA00010441"/>
    </source>
</evidence>
<dbReference type="PROSITE" id="PS00379">
    <property type="entry name" value="CDP_ALCOHOL_P_TRANSF"/>
    <property type="match status" value="1"/>
</dbReference>
<keyword evidence="20" id="KW-1185">Reference proteome</keyword>
<feature type="transmembrane region" description="Helical" evidence="18">
    <location>
        <begin position="88"/>
        <end position="113"/>
    </location>
</feature>
<dbReference type="InterPro" id="IPR004570">
    <property type="entry name" value="Phosphatidylglycerol_P_synth"/>
</dbReference>
<organism evidence="19 20">
    <name type="scientific">Dielma fastidiosa</name>
    <dbReference type="NCBI Taxonomy" id="1034346"/>
    <lineage>
        <taxon>Bacteria</taxon>
        <taxon>Bacillati</taxon>
        <taxon>Bacillota</taxon>
        <taxon>Erysipelotrichia</taxon>
        <taxon>Erysipelotrichales</taxon>
        <taxon>Erysipelotrichaceae</taxon>
        <taxon>Dielma</taxon>
    </lineage>
</organism>
<evidence type="ECO:0000256" key="11">
    <source>
        <dbReference type="ARBA" id="ARBA00023098"/>
    </source>
</evidence>
<dbReference type="AlphaFoldDB" id="A0A318KLC6"/>
<dbReference type="InterPro" id="IPR048254">
    <property type="entry name" value="CDP_ALCOHOL_P_TRANSF_CS"/>
</dbReference>
<evidence type="ECO:0000256" key="5">
    <source>
        <dbReference type="ARBA" id="ARBA00013170"/>
    </source>
</evidence>
<feature type="transmembrane region" description="Helical" evidence="18">
    <location>
        <begin position="169"/>
        <end position="187"/>
    </location>
</feature>
<feature type="transmembrane region" description="Helical" evidence="18">
    <location>
        <begin position="48"/>
        <end position="67"/>
    </location>
</feature>
<evidence type="ECO:0000256" key="8">
    <source>
        <dbReference type="ARBA" id="ARBA00022679"/>
    </source>
</evidence>
<dbReference type="GO" id="GO:0006655">
    <property type="term" value="P:phosphatidylglycerol biosynthetic process"/>
    <property type="evidence" value="ECO:0007669"/>
    <property type="project" value="UniProtKB-UniPathway"/>
</dbReference>
<evidence type="ECO:0000256" key="6">
    <source>
        <dbReference type="ARBA" id="ARBA00014944"/>
    </source>
</evidence>
<dbReference type="OrthoDB" id="9796672at2"/>
<dbReference type="PANTHER" id="PTHR14269">
    <property type="entry name" value="CDP-DIACYLGLYCEROL--GLYCEROL-3-PHOSPHATE 3-PHOSPHATIDYLTRANSFERASE-RELATED"/>
    <property type="match status" value="1"/>
</dbReference>
<evidence type="ECO:0000256" key="12">
    <source>
        <dbReference type="ARBA" id="ARBA00023136"/>
    </source>
</evidence>
<evidence type="ECO:0000256" key="1">
    <source>
        <dbReference type="ARBA" id="ARBA00003973"/>
    </source>
</evidence>
<keyword evidence="13" id="KW-0594">Phospholipid biosynthesis</keyword>
<comment type="function">
    <text evidence="1">This protein catalyzes the committed step to the synthesis of the acidic phospholipids.</text>
</comment>
<comment type="pathway">
    <text evidence="3">Phospholipid metabolism; phosphatidylglycerol biosynthesis; phosphatidylglycerol from CDP-diacylglycerol: step 1/2.</text>
</comment>
<sequence length="197" mass="22002">MNLPNKLSCFRMAIVPLIVLVMLFPYAQFSIAMPDFQFGFVTLPLKNILVLVLFAIASFTDFLDGHIARSRNLITSFGKFIDPIADKLLVNTMFVMFAATAVVPVVPVIIMIWRDTIVDGLRMNAAQKGKVVAAGFLGKLKTVTQMLAIIVILLNNLPFELVRFPMSDFLLWFATLISVASGISYFMQLKDIIMESM</sequence>
<evidence type="ECO:0000256" key="2">
    <source>
        <dbReference type="ARBA" id="ARBA00004141"/>
    </source>
</evidence>
<dbReference type="UniPathway" id="UPA00084">
    <property type="reaction ID" value="UER00503"/>
</dbReference>
<comment type="caution">
    <text evidence="19">The sequence shown here is derived from an EMBL/GenBank/DDBJ whole genome shotgun (WGS) entry which is preliminary data.</text>
</comment>
<dbReference type="InterPro" id="IPR000462">
    <property type="entry name" value="CDP-OH_P_trans"/>
</dbReference>
<evidence type="ECO:0000256" key="9">
    <source>
        <dbReference type="ARBA" id="ARBA00022692"/>
    </source>
</evidence>
<dbReference type="STRING" id="1034346.GCA_000313565_01288"/>
<evidence type="ECO:0000256" key="7">
    <source>
        <dbReference type="ARBA" id="ARBA00022516"/>
    </source>
</evidence>
<gene>
    <name evidence="19" type="ORF">DES51_1107</name>
</gene>
<evidence type="ECO:0000313" key="20">
    <source>
        <dbReference type="Proteomes" id="UP000247612"/>
    </source>
</evidence>
<dbReference type="GO" id="GO:0016020">
    <property type="term" value="C:membrane"/>
    <property type="evidence" value="ECO:0007669"/>
    <property type="project" value="UniProtKB-SubCell"/>
</dbReference>
<evidence type="ECO:0000256" key="3">
    <source>
        <dbReference type="ARBA" id="ARBA00005042"/>
    </source>
</evidence>
<dbReference type="Pfam" id="PF01066">
    <property type="entry name" value="CDP-OH_P_transf"/>
    <property type="match status" value="1"/>
</dbReference>
<dbReference type="EC" id="2.7.8.5" evidence="5 16"/>
<dbReference type="InterPro" id="IPR050324">
    <property type="entry name" value="CDP-alcohol_PTase-I"/>
</dbReference>
<dbReference type="Gene3D" id="1.20.120.1760">
    <property type="match status" value="1"/>
</dbReference>
<keyword evidence="10 18" id="KW-1133">Transmembrane helix</keyword>
<feature type="transmembrane region" description="Helical" evidence="18">
    <location>
        <begin position="133"/>
        <end position="157"/>
    </location>
</feature>
<evidence type="ECO:0000313" key="19">
    <source>
        <dbReference type="EMBL" id="PXX77468.1"/>
    </source>
</evidence>
<comment type="subcellular location">
    <subcellularLocation>
        <location evidence="2">Membrane</location>
        <topology evidence="2">Multi-pass membrane protein</topology>
    </subcellularLocation>
</comment>
<dbReference type="InterPro" id="IPR043130">
    <property type="entry name" value="CDP-OH_PTrfase_TM_dom"/>
</dbReference>
<evidence type="ECO:0000256" key="18">
    <source>
        <dbReference type="SAM" id="Phobius"/>
    </source>
</evidence>